<accession>A0A3P1C3K4</accession>
<feature type="domain" description="OmpA-like" evidence="3">
    <location>
        <begin position="163"/>
        <end position="276"/>
    </location>
</feature>
<evidence type="ECO:0000313" key="4">
    <source>
        <dbReference type="EMBL" id="RRB07849.1"/>
    </source>
</evidence>
<dbReference type="SUPFAM" id="SSF103088">
    <property type="entry name" value="OmpA-like"/>
    <property type="match status" value="1"/>
</dbReference>
<dbReference type="OrthoDB" id="974928at2"/>
<name>A0A3P1C3K4_9BACT</name>
<dbReference type="EMBL" id="RQJO01000007">
    <property type="protein sequence ID" value="RRB07849.1"/>
    <property type="molecule type" value="Genomic_DNA"/>
</dbReference>
<feature type="signal peptide" evidence="2">
    <location>
        <begin position="1"/>
        <end position="20"/>
    </location>
</feature>
<feature type="chain" id="PRO_5018293906" evidence="2">
    <location>
        <begin position="21"/>
        <end position="276"/>
    </location>
</feature>
<evidence type="ECO:0000256" key="2">
    <source>
        <dbReference type="SAM" id="SignalP"/>
    </source>
</evidence>
<evidence type="ECO:0000259" key="3">
    <source>
        <dbReference type="PROSITE" id="PS51123"/>
    </source>
</evidence>
<dbReference type="PANTHER" id="PTHR30329:SF21">
    <property type="entry name" value="LIPOPROTEIN YIAD-RELATED"/>
    <property type="match status" value="1"/>
</dbReference>
<dbReference type="PANTHER" id="PTHR30329">
    <property type="entry name" value="STATOR ELEMENT OF FLAGELLAR MOTOR COMPLEX"/>
    <property type="match status" value="1"/>
</dbReference>
<evidence type="ECO:0000313" key="5">
    <source>
        <dbReference type="Proteomes" id="UP000271925"/>
    </source>
</evidence>
<protein>
    <submittedName>
        <fullName evidence="4">OmpA family protein</fullName>
    </submittedName>
</protein>
<dbReference type="CDD" id="cd07185">
    <property type="entry name" value="OmpA_C-like"/>
    <property type="match status" value="1"/>
</dbReference>
<dbReference type="Proteomes" id="UP000271925">
    <property type="component" value="Unassembled WGS sequence"/>
</dbReference>
<organism evidence="4 5">
    <name type="scientific">Larkinella rosea</name>
    <dbReference type="NCBI Taxonomy" id="2025312"/>
    <lineage>
        <taxon>Bacteria</taxon>
        <taxon>Pseudomonadati</taxon>
        <taxon>Bacteroidota</taxon>
        <taxon>Cytophagia</taxon>
        <taxon>Cytophagales</taxon>
        <taxon>Spirosomataceae</taxon>
        <taxon>Larkinella</taxon>
    </lineage>
</organism>
<reference evidence="4 5" key="1">
    <citation type="submission" date="2018-11" db="EMBL/GenBank/DDBJ databases">
        <authorList>
            <person name="Zhou Z."/>
            <person name="Wang G."/>
        </authorList>
    </citation>
    <scope>NUCLEOTIDE SEQUENCE [LARGE SCALE GENOMIC DNA]</scope>
    <source>
        <strain evidence="4 5">KCTC52004</strain>
    </source>
</reference>
<dbReference type="GO" id="GO:0016020">
    <property type="term" value="C:membrane"/>
    <property type="evidence" value="ECO:0007669"/>
    <property type="project" value="UniProtKB-UniRule"/>
</dbReference>
<dbReference type="InterPro" id="IPR050330">
    <property type="entry name" value="Bact_OuterMem_StrucFunc"/>
</dbReference>
<gene>
    <name evidence="4" type="ORF">EHT25_08755</name>
</gene>
<comment type="caution">
    <text evidence="4">The sequence shown here is derived from an EMBL/GenBank/DDBJ whole genome shotgun (WGS) entry which is preliminary data.</text>
</comment>
<sequence>MKTTLLSLSIFVITCFSATCQDLSGTWSGSINQGKSPMYTFIVKINQEGSELSGTCEIINTYKKNGVTEKFQGTFTNNEISLTETSVIRYKMSPSVKGWCLKILSGTLTTREKEYVIEGTWTSDMGFTPGRGYSNSDCEPGIFRIAKAISSKDEPPTLSQSDQKESGPILLKNVLFELQTDKLFPQAYAELDTLVIQLKEKPQVRIRLEGHTDYIKNSSAQGDLLLSEKRVNKVKGYLIKKGIKGDRIETKGYGHSKPLLPPPNEANRRVEFVILN</sequence>
<evidence type="ECO:0000256" key="1">
    <source>
        <dbReference type="PROSITE-ProRule" id="PRU00473"/>
    </source>
</evidence>
<dbReference type="Pfam" id="PF00691">
    <property type="entry name" value="OmpA"/>
    <property type="match status" value="1"/>
</dbReference>
<keyword evidence="1" id="KW-0472">Membrane</keyword>
<dbReference type="PROSITE" id="PS51123">
    <property type="entry name" value="OMPA_2"/>
    <property type="match status" value="1"/>
</dbReference>
<keyword evidence="2" id="KW-0732">Signal</keyword>
<dbReference type="Gene3D" id="3.30.1330.60">
    <property type="entry name" value="OmpA-like domain"/>
    <property type="match status" value="1"/>
</dbReference>
<dbReference type="InterPro" id="IPR006665">
    <property type="entry name" value="OmpA-like"/>
</dbReference>
<proteinExistence type="predicted"/>
<dbReference type="InterPro" id="IPR036737">
    <property type="entry name" value="OmpA-like_sf"/>
</dbReference>
<keyword evidence="5" id="KW-1185">Reference proteome</keyword>
<dbReference type="AlphaFoldDB" id="A0A3P1C3K4"/>